<feature type="compositionally biased region" description="Acidic residues" evidence="10">
    <location>
        <begin position="884"/>
        <end position="900"/>
    </location>
</feature>
<keyword evidence="5 8" id="KW-0799">Topoisomerase</keyword>
<comment type="function">
    <text evidence="8">A type II topoisomerase that negatively supercoils closed circular double-stranded (ds) DNA in an ATP-dependent manner to modulate DNA topology and maintain chromosomes in an underwound state. Negative supercoiling favors strand separation, and DNA replication, transcription, recombination and repair, all of which involve strand separation. Also able to catalyze the interconversion of other topological isomers of dsDNA rings, including catenanes and knotted rings. Type II topoisomerases break and join 2 DNA strands simultaneously in an ATP-dependent manner.</text>
</comment>
<comment type="subcellular location">
    <subcellularLocation>
        <location evidence="8">Cytoplasm</location>
    </subcellularLocation>
</comment>
<reference evidence="12 13" key="1">
    <citation type="submission" date="2014-06" db="EMBL/GenBank/DDBJ databases">
        <title>The genome of the endonuclear symbiont Nucleicultrix amoebiphila.</title>
        <authorList>
            <person name="Schulz F."/>
            <person name="Horn M."/>
        </authorList>
    </citation>
    <scope>NUCLEOTIDE SEQUENCE [LARGE SCALE GENOMIC DNA]</scope>
    <source>
        <strain evidence="12 13">FS5</strain>
    </source>
</reference>
<evidence type="ECO:0000256" key="8">
    <source>
        <dbReference type="HAMAP-Rule" id="MF_01897"/>
    </source>
</evidence>
<dbReference type="SUPFAM" id="SSF101904">
    <property type="entry name" value="GyrA/ParC C-terminal domain-like"/>
    <property type="match status" value="1"/>
</dbReference>
<dbReference type="SMART" id="SM00434">
    <property type="entry name" value="TOP4c"/>
    <property type="match status" value="1"/>
</dbReference>
<organism evidence="12 13">
    <name type="scientific">Candidatus Nucleicultrix amoebiphila FS5</name>
    <dbReference type="NCBI Taxonomy" id="1414854"/>
    <lineage>
        <taxon>Bacteria</taxon>
        <taxon>Pseudomonadati</taxon>
        <taxon>Pseudomonadota</taxon>
        <taxon>Alphaproteobacteria</taxon>
        <taxon>Holosporales</taxon>
        <taxon>Candidatus Nucleicultricaceae</taxon>
        <taxon>Candidatus Nucleicultrix</taxon>
    </lineage>
</organism>
<dbReference type="GO" id="GO:0005737">
    <property type="term" value="C:cytoplasm"/>
    <property type="evidence" value="ECO:0007669"/>
    <property type="project" value="UniProtKB-SubCell"/>
</dbReference>
<dbReference type="SUPFAM" id="SSF56719">
    <property type="entry name" value="Type II DNA topoisomerase"/>
    <property type="match status" value="1"/>
</dbReference>
<dbReference type="FunFam" id="3.30.1360.40:FF:000002">
    <property type="entry name" value="DNA gyrase subunit A"/>
    <property type="match status" value="1"/>
</dbReference>
<dbReference type="Proteomes" id="UP000237351">
    <property type="component" value="Chromosome"/>
</dbReference>
<evidence type="ECO:0000256" key="6">
    <source>
        <dbReference type="ARBA" id="ARBA00023125"/>
    </source>
</evidence>
<dbReference type="Pfam" id="PF03989">
    <property type="entry name" value="DNA_gyraseA_C"/>
    <property type="match status" value="6"/>
</dbReference>
<dbReference type="CDD" id="cd00187">
    <property type="entry name" value="TOP4c"/>
    <property type="match status" value="1"/>
</dbReference>
<dbReference type="InterPro" id="IPR013758">
    <property type="entry name" value="Topo_IIA_A/C_ab"/>
</dbReference>
<dbReference type="InterPro" id="IPR035516">
    <property type="entry name" value="Gyrase/topoIV_suA_C"/>
</dbReference>
<proteinExistence type="inferred from homology"/>
<evidence type="ECO:0000256" key="1">
    <source>
        <dbReference type="ARBA" id="ARBA00000185"/>
    </source>
</evidence>
<dbReference type="KEGG" id="naf:GQ61_02160"/>
<dbReference type="InterPro" id="IPR013757">
    <property type="entry name" value="Topo_IIA_A_a_sf"/>
</dbReference>
<evidence type="ECO:0000256" key="5">
    <source>
        <dbReference type="ARBA" id="ARBA00023029"/>
    </source>
</evidence>
<dbReference type="InterPro" id="IPR013760">
    <property type="entry name" value="Topo_IIA-like_dom_sf"/>
</dbReference>
<dbReference type="AlphaFoldDB" id="A0A1W6N3J8"/>
<dbReference type="NCBIfam" id="NF004044">
    <property type="entry name" value="PRK05561.1"/>
    <property type="match status" value="1"/>
</dbReference>
<dbReference type="FunFam" id="1.10.268.10:FF:000001">
    <property type="entry name" value="DNA gyrase subunit A"/>
    <property type="match status" value="1"/>
</dbReference>
<feature type="region of interest" description="Disordered" evidence="10">
    <location>
        <begin position="879"/>
        <end position="922"/>
    </location>
</feature>
<dbReference type="InterPro" id="IPR050220">
    <property type="entry name" value="Type_II_DNA_Topoisomerases"/>
</dbReference>
<dbReference type="GO" id="GO:0006261">
    <property type="term" value="P:DNA-templated DNA replication"/>
    <property type="evidence" value="ECO:0007669"/>
    <property type="project" value="UniProtKB-UniRule"/>
</dbReference>
<protein>
    <recommendedName>
        <fullName evidence="8">DNA gyrase subunit A</fullName>
        <ecNumber evidence="8">5.6.2.2</ecNumber>
    </recommendedName>
</protein>
<evidence type="ECO:0000256" key="7">
    <source>
        <dbReference type="ARBA" id="ARBA00023235"/>
    </source>
</evidence>
<dbReference type="GO" id="GO:0005694">
    <property type="term" value="C:chromosome"/>
    <property type="evidence" value="ECO:0007669"/>
    <property type="project" value="InterPro"/>
</dbReference>
<dbReference type="HAMAP" id="MF_01897">
    <property type="entry name" value="GyrA"/>
    <property type="match status" value="1"/>
</dbReference>
<dbReference type="GO" id="GO:0003677">
    <property type="term" value="F:DNA binding"/>
    <property type="evidence" value="ECO:0007669"/>
    <property type="project" value="UniProtKB-UniRule"/>
</dbReference>
<comment type="similarity">
    <text evidence="2 8">Belongs to the type II topoisomerase GyrA/ParC subunit family.</text>
</comment>
<dbReference type="InterPro" id="IPR002205">
    <property type="entry name" value="Topo_IIA_dom_A"/>
</dbReference>
<dbReference type="NCBIfam" id="NF004043">
    <property type="entry name" value="PRK05560.1"/>
    <property type="match status" value="1"/>
</dbReference>
<dbReference type="RefSeq" id="WP_232317333.1">
    <property type="nucleotide sequence ID" value="NZ_CP008743.1"/>
</dbReference>
<keyword evidence="13" id="KW-1185">Reference proteome</keyword>
<feature type="short sequence motif" description="GyrA-box" evidence="8">
    <location>
        <begin position="553"/>
        <end position="559"/>
    </location>
</feature>
<sequence>MTGPAEKTSDVVSVSLEEEMKSSYLDYAMSVIVSRALPDVRDGLKPVHRRILFAMHEAGFDAGKPYKKSARVTGEVMGKYHPHGNDPIYGAMVRMAQDFSMRLPLIDGQGNFGSMDGDAAAAERYTEARLAKSAHALLEDIDKETVDFRPNYDGTIEEPTVLPARYPNILVNGAGGIAVGMATNIPTHNLGEVVDACCAYLDNADITIDEMMQYVKGPDFPTGGIILGHGGIISAFRTGRGSIIIRGKTHVEEIRKDREAIIITEVPYQVVKARMLERMAEVVKEKIIEGISDLRDESDRDGVRVVIELKRDAVAEVVLNQLYRHSPLQTSFGVNMLALDRGQPKTMNLKQMIEAFIAFRREVITRRVRFELSKARERAHVLLGLAVAVANIDEMIALIKAAADPQVAREKMMARGWLAADIAPLVELVAEPGPGVVNGEYRLSEVQARAILDLRLHRLTGLERDRISNELNELIEQIKEFLAILASREKIDAILRQELLAVKEQFATPRLTQIEESSADIDLEDLIQKEDMIVTVSQNGYIKRVPLSTYRAQRRGGKGRSGMSTREEDVVTTVFVANTHTPLLFFSSRGICYSMKVYALPMGSPQSLGKAVINLLPLEAGETISTIMPMPDDPTQWEKMSIVFSTSMGTIRRNALSDFTNVKSNGKIAMKLEADERLIGVEACTLEDDVLLATRAGKCIRFRVSDLRQFTGRTSTGVRAIKLAAKDEVISLSILKHVDFTTDERAMYLKMKRGNTEQLEGEESTGSLQTLSQERYSELEAMEQFILSVTDKGFGKRSSAYEYRITNRGGQGIANMVLTEKNGQIVASFIVEHTDQIVLVTDAGKLLRCPVSGIRIAGRSTQGVTLFNVSDAEKVVSVARVPEDENGDNGDGADESEGEALEGSAEEAAVVIESDSPHDSDA</sequence>
<evidence type="ECO:0000256" key="9">
    <source>
        <dbReference type="PROSITE-ProRule" id="PRU01384"/>
    </source>
</evidence>
<dbReference type="PANTHER" id="PTHR43493:SF5">
    <property type="entry name" value="DNA GYRASE SUBUNIT A, CHLOROPLASTIC_MITOCHONDRIAL"/>
    <property type="match status" value="1"/>
</dbReference>
<keyword evidence="6 8" id="KW-0238">DNA-binding</keyword>
<dbReference type="GO" id="GO:0034335">
    <property type="term" value="F:DNA negative supercoiling activity"/>
    <property type="evidence" value="ECO:0007669"/>
    <property type="project" value="UniProtKB-ARBA"/>
</dbReference>
<comment type="catalytic activity">
    <reaction evidence="1 8 9">
        <text>ATP-dependent breakage, passage and rejoining of double-stranded DNA.</text>
        <dbReference type="EC" id="5.6.2.2"/>
    </reaction>
</comment>
<dbReference type="Gene3D" id="1.10.268.10">
    <property type="entry name" value="Topoisomerase, domain 3"/>
    <property type="match status" value="1"/>
</dbReference>
<keyword evidence="4 8" id="KW-0067">ATP-binding</keyword>
<evidence type="ECO:0000256" key="10">
    <source>
        <dbReference type="SAM" id="MobiDB-lite"/>
    </source>
</evidence>
<evidence type="ECO:0000313" key="13">
    <source>
        <dbReference type="Proteomes" id="UP000237351"/>
    </source>
</evidence>
<evidence type="ECO:0000256" key="3">
    <source>
        <dbReference type="ARBA" id="ARBA00022741"/>
    </source>
</evidence>
<accession>A0A1W6N3J8</accession>
<dbReference type="GO" id="GO:0009330">
    <property type="term" value="C:DNA topoisomerase type II (double strand cut, ATP-hydrolyzing) complex"/>
    <property type="evidence" value="ECO:0007669"/>
    <property type="project" value="TreeGrafter"/>
</dbReference>
<dbReference type="Gene3D" id="3.90.199.10">
    <property type="entry name" value="Topoisomerase II, domain 5"/>
    <property type="match status" value="1"/>
</dbReference>
<dbReference type="EC" id="5.6.2.2" evidence="8"/>
<dbReference type="InterPro" id="IPR006691">
    <property type="entry name" value="GyrA/parC_rep"/>
</dbReference>
<dbReference type="PROSITE" id="PS52040">
    <property type="entry name" value="TOPO_IIA"/>
    <property type="match status" value="1"/>
</dbReference>
<dbReference type="Gene3D" id="2.120.10.90">
    <property type="entry name" value="DNA gyrase/topoisomerase IV, subunit A, C-terminal"/>
    <property type="match status" value="1"/>
</dbReference>
<evidence type="ECO:0000256" key="4">
    <source>
        <dbReference type="ARBA" id="ARBA00022840"/>
    </source>
</evidence>
<dbReference type="GO" id="GO:0006265">
    <property type="term" value="P:DNA topological change"/>
    <property type="evidence" value="ECO:0007669"/>
    <property type="project" value="UniProtKB-UniRule"/>
</dbReference>
<dbReference type="PANTHER" id="PTHR43493">
    <property type="entry name" value="DNA GYRASE/TOPOISOMERASE SUBUNIT A"/>
    <property type="match status" value="1"/>
</dbReference>
<dbReference type="EMBL" id="CP008743">
    <property type="protein sequence ID" value="ARN84331.1"/>
    <property type="molecule type" value="Genomic_DNA"/>
</dbReference>
<name>A0A1W6N3J8_9PROT</name>
<dbReference type="NCBIfam" id="TIGR01063">
    <property type="entry name" value="gyrA"/>
    <property type="match status" value="1"/>
</dbReference>
<gene>
    <name evidence="8" type="primary">gyrA</name>
    <name evidence="12" type="ORF">GQ61_02160</name>
</gene>
<keyword evidence="8" id="KW-0963">Cytoplasm</keyword>
<dbReference type="Pfam" id="PF00521">
    <property type="entry name" value="DNA_topoisoIV"/>
    <property type="match status" value="1"/>
</dbReference>
<dbReference type="STRING" id="1414854.GQ61_02160"/>
<dbReference type="InterPro" id="IPR005743">
    <property type="entry name" value="GyrA"/>
</dbReference>
<dbReference type="FunFam" id="3.90.199.10:FF:000001">
    <property type="entry name" value="DNA gyrase subunit A"/>
    <property type="match status" value="1"/>
</dbReference>
<dbReference type="Gene3D" id="3.30.1360.40">
    <property type="match status" value="1"/>
</dbReference>
<evidence type="ECO:0000259" key="11">
    <source>
        <dbReference type="PROSITE" id="PS52040"/>
    </source>
</evidence>
<comment type="miscellaneous">
    <text evidence="8">Few gyrases are as efficient as E.coli at forming negative supercoils. Not all organisms have 2 type II topoisomerases; in organisms with a single type II topoisomerase this enzyme also has to decatenate newly replicated chromosomes.</text>
</comment>
<evidence type="ECO:0000256" key="2">
    <source>
        <dbReference type="ARBA" id="ARBA00008263"/>
    </source>
</evidence>
<feature type="active site" description="O-(5'-phospho-DNA)-tyrosine intermediate" evidence="8 9">
    <location>
        <position position="125"/>
    </location>
</feature>
<comment type="subunit">
    <text evidence="8">Heterotetramer, composed of two GyrA and two GyrB chains. In the heterotetramer, GyrA contains the active site tyrosine that forms a transient covalent intermediate with DNA, while GyrB binds cofactors and catalyzes ATP hydrolysis.</text>
</comment>
<keyword evidence="7 8" id="KW-0413">Isomerase</keyword>
<evidence type="ECO:0000313" key="12">
    <source>
        <dbReference type="EMBL" id="ARN84331.1"/>
    </source>
</evidence>
<feature type="domain" description="Topo IIA-type catalytic" evidence="11">
    <location>
        <begin position="37"/>
        <end position="526"/>
    </location>
</feature>
<dbReference type="GO" id="GO:0005524">
    <property type="term" value="F:ATP binding"/>
    <property type="evidence" value="ECO:0007669"/>
    <property type="project" value="UniProtKB-UniRule"/>
</dbReference>
<keyword evidence="3 8" id="KW-0547">Nucleotide-binding</keyword>